<dbReference type="EMBL" id="CM031832">
    <property type="protein sequence ID" value="KAG6701152.1"/>
    <property type="molecule type" value="Genomic_DNA"/>
</dbReference>
<accession>A0A922JCP8</accession>
<proteinExistence type="predicted"/>
<dbReference type="AlphaFoldDB" id="A0A922JCP8"/>
<protein>
    <submittedName>
        <fullName evidence="1">Uncharacterized protein</fullName>
    </submittedName>
</protein>
<organism evidence="1 2">
    <name type="scientific">Carya illinoinensis</name>
    <name type="common">Pecan</name>
    <dbReference type="NCBI Taxonomy" id="32201"/>
    <lineage>
        <taxon>Eukaryota</taxon>
        <taxon>Viridiplantae</taxon>
        <taxon>Streptophyta</taxon>
        <taxon>Embryophyta</taxon>
        <taxon>Tracheophyta</taxon>
        <taxon>Spermatophyta</taxon>
        <taxon>Magnoliopsida</taxon>
        <taxon>eudicotyledons</taxon>
        <taxon>Gunneridae</taxon>
        <taxon>Pentapetalae</taxon>
        <taxon>rosids</taxon>
        <taxon>fabids</taxon>
        <taxon>Fagales</taxon>
        <taxon>Juglandaceae</taxon>
        <taxon>Carya</taxon>
    </lineage>
</organism>
<dbReference type="OrthoDB" id="1715909at2759"/>
<sequence>MGNSKLQKKSSGFSSVIFSVFKARRPRSVGDQDFVVVVPEEAVSARKVYISDYDKRYGLVADHKVDSEAEDFIKKVHNSRRTMASAY</sequence>
<name>A0A922JCP8_CARIL</name>
<dbReference type="PANTHER" id="PTHR33511">
    <property type="entry name" value="OS06G0632400 PROTEIN"/>
    <property type="match status" value="1"/>
</dbReference>
<reference evidence="1" key="1">
    <citation type="submission" date="2021-01" db="EMBL/GenBank/DDBJ databases">
        <authorList>
            <person name="Lovell J.T."/>
            <person name="Bentley N."/>
            <person name="Bhattarai G."/>
            <person name="Jenkins J.W."/>
            <person name="Sreedasyam A."/>
            <person name="Alarcon Y."/>
            <person name="Bock C."/>
            <person name="Boston L."/>
            <person name="Carlson J."/>
            <person name="Cervantes K."/>
            <person name="Clermont K."/>
            <person name="Krom N."/>
            <person name="Kubenka K."/>
            <person name="Mamidi S."/>
            <person name="Mattison C."/>
            <person name="Monteros M."/>
            <person name="Pisani C."/>
            <person name="Plott C."/>
            <person name="Rajasekar S."/>
            <person name="Rhein H.S."/>
            <person name="Rohla C."/>
            <person name="Song M."/>
            <person name="Hilaire R.S."/>
            <person name="Shu S."/>
            <person name="Wells L."/>
            <person name="Wang X."/>
            <person name="Webber J."/>
            <person name="Heerema R.J."/>
            <person name="Klein P."/>
            <person name="Conner P."/>
            <person name="Grauke L."/>
            <person name="Grimwood J."/>
            <person name="Schmutz J."/>
            <person name="Randall J.J."/>
        </authorList>
    </citation>
    <scope>NUCLEOTIDE SEQUENCE</scope>
    <source>
        <tissue evidence="1">Leaf</tissue>
    </source>
</reference>
<evidence type="ECO:0000313" key="1">
    <source>
        <dbReference type="EMBL" id="KAG6701152.1"/>
    </source>
</evidence>
<comment type="caution">
    <text evidence="1">The sequence shown here is derived from an EMBL/GenBank/DDBJ whole genome shotgun (WGS) entry which is preliminary data.</text>
</comment>
<evidence type="ECO:0000313" key="2">
    <source>
        <dbReference type="Proteomes" id="UP000811246"/>
    </source>
</evidence>
<gene>
    <name evidence="1" type="ORF">I3842_08G151000</name>
</gene>
<dbReference type="Proteomes" id="UP000811246">
    <property type="component" value="Chromosome 8"/>
</dbReference>